<dbReference type="Gene3D" id="3.30.428.70">
    <property type="match status" value="1"/>
</dbReference>
<reference evidence="3 4" key="1">
    <citation type="submission" date="2023-10" db="EMBL/GenBank/DDBJ databases">
        <title>Surface-active antibiotics is a multifunctional adaptation for post-fire microbes.</title>
        <authorList>
            <person name="Liu M.D."/>
            <person name="Du Y."/>
            <person name="Koupaei S.K."/>
            <person name="Kim N.R."/>
            <person name="Zhang W."/>
            <person name="Traxler M.F."/>
        </authorList>
    </citation>
    <scope>NUCLEOTIDE SEQUENCE [LARGE SCALE GENOMIC DNA]</scope>
    <source>
        <strain evidence="3 4">F3</strain>
    </source>
</reference>
<dbReference type="InterPro" id="IPR019200">
    <property type="entry name" value="ATP_adenylylTrfase_C"/>
</dbReference>
<gene>
    <name evidence="3" type="ORF">RW095_18885</name>
</gene>
<feature type="domain" description="Ap4A phosphorylase 1/2 N-terminal" evidence="2">
    <location>
        <begin position="18"/>
        <end position="188"/>
    </location>
</feature>
<evidence type="ECO:0000259" key="2">
    <source>
        <dbReference type="Pfam" id="PF19327"/>
    </source>
</evidence>
<dbReference type="EMBL" id="CP136512">
    <property type="protein sequence ID" value="WOD15363.1"/>
    <property type="molecule type" value="Genomic_DNA"/>
</dbReference>
<feature type="domain" description="ATP adenylyltransferase C-terminal" evidence="1">
    <location>
        <begin position="201"/>
        <end position="311"/>
    </location>
</feature>
<dbReference type="SUPFAM" id="SSF54197">
    <property type="entry name" value="HIT-like"/>
    <property type="match status" value="1"/>
</dbReference>
<evidence type="ECO:0000313" key="4">
    <source>
        <dbReference type="Proteomes" id="UP001302652"/>
    </source>
</evidence>
<dbReference type="Pfam" id="PF09830">
    <property type="entry name" value="ATP_transf"/>
    <property type="match status" value="1"/>
</dbReference>
<accession>A0ABZ0EDQ9</accession>
<name>A0ABZ0EDQ9_9BURK</name>
<proteinExistence type="predicted"/>
<dbReference type="PIRSF" id="PIRSF000846">
    <property type="entry name" value="ATP_adenylyltr"/>
    <property type="match status" value="1"/>
</dbReference>
<dbReference type="InterPro" id="IPR036265">
    <property type="entry name" value="HIT-like_sf"/>
</dbReference>
<keyword evidence="4" id="KW-1185">Reference proteome</keyword>
<sequence>MSCEQVSPLSMNTSLSGSSGALWPAIVRRTAHALDCGALLPIQTSRTTIDDGGVRFVVRQISSLARKEKDKQQRKAGSSSARASNPFLPYDPDLFVADISDTHLVLLNKFNVIDHHVLIVTRRFELQQALLNLADFRALFACMTQFESLGFYNGGPEAGASQPHRHLQVAPLPLDDSAPQLPIEPLIAAARMDGSVGTVPGLAFAHAFVGFDQALATRPLELARSAFERYMSLLAAVGLHAVDADGEPLQSAPYNLLVTTRWMMLVPRCAERTEGISINALGFAGSLFVRNETQMDTIRKLGPMSVLQRVAGTMGSASAAGSD</sequence>
<dbReference type="InterPro" id="IPR009163">
    <property type="entry name" value="Ap4A_phos1/2"/>
</dbReference>
<dbReference type="RefSeq" id="WP_317017572.1">
    <property type="nucleotide sequence ID" value="NZ_CP136512.1"/>
</dbReference>
<dbReference type="InterPro" id="IPR043171">
    <property type="entry name" value="Ap4A_phos1/2-like"/>
</dbReference>
<evidence type="ECO:0000259" key="1">
    <source>
        <dbReference type="Pfam" id="PF09830"/>
    </source>
</evidence>
<dbReference type="Pfam" id="PF19327">
    <property type="entry name" value="Ap4A_phos_N"/>
    <property type="match status" value="1"/>
</dbReference>
<dbReference type="PANTHER" id="PTHR38420">
    <property type="entry name" value="AP-4-A PHOSPHORYLASE II"/>
    <property type="match status" value="1"/>
</dbReference>
<evidence type="ECO:0000313" key="3">
    <source>
        <dbReference type="EMBL" id="WOD15363.1"/>
    </source>
</evidence>
<organism evidence="3 4">
    <name type="scientific">Paraburkholderia kirstenboschensis</name>
    <dbReference type="NCBI Taxonomy" id="1245436"/>
    <lineage>
        <taxon>Bacteria</taxon>
        <taxon>Pseudomonadati</taxon>
        <taxon>Pseudomonadota</taxon>
        <taxon>Betaproteobacteria</taxon>
        <taxon>Burkholderiales</taxon>
        <taxon>Burkholderiaceae</taxon>
        <taxon>Paraburkholderia</taxon>
    </lineage>
</organism>
<dbReference type="PANTHER" id="PTHR38420:SF1">
    <property type="entry name" value="PUTATIVE (AFU_ORTHOLOGUE AFUA_5G14690)-RELATED"/>
    <property type="match status" value="1"/>
</dbReference>
<dbReference type="Proteomes" id="UP001302652">
    <property type="component" value="Chromosome 2"/>
</dbReference>
<dbReference type="InterPro" id="IPR045759">
    <property type="entry name" value="Ap4A_phos1/2_N"/>
</dbReference>
<protein>
    <submittedName>
        <fullName evidence="3">DUF4922 domain-containing protein</fullName>
    </submittedName>
</protein>